<evidence type="ECO:0000313" key="2">
    <source>
        <dbReference type="Proteomes" id="UP000214715"/>
    </source>
</evidence>
<accession>A0A024FSA9</accession>
<sequence length="44" mass="5156">RHAKQDLKVHFAPFFFVDKLWYSTVDCNYLIKYRGRASLGLPPG</sequence>
<dbReference type="Proteomes" id="UP000214715">
    <property type="component" value="Genome"/>
</dbReference>
<keyword evidence="2" id="KW-1185">Reference proteome</keyword>
<feature type="non-terminal residue" evidence="1">
    <location>
        <position position="1"/>
    </location>
</feature>
<proteinExistence type="predicted"/>
<reference evidence="1 2" key="1">
    <citation type="submission" date="2014-04" db="EMBL/GenBank/DDBJ databases">
        <title>Whole genome of SPG24 was analyzed in behalf of its correct identification and originality.</title>
        <authorList>
            <person name="Lee O.H."/>
        </authorList>
    </citation>
    <scope>NUCLEOTIDE SEQUENCE [LARGE SCALE GENOMIC DNA]</scope>
    <source>
        <strain evidence="1 2">SPG24</strain>
    </source>
</reference>
<organism evidence="1 2">
    <name type="scientific">Bacillus phage SPG24</name>
    <dbReference type="NCBI Taxonomy" id="1497851"/>
    <lineage>
        <taxon>Viruses</taxon>
        <taxon>Duplodnaviria</taxon>
        <taxon>Heunggongvirae</taxon>
        <taxon>Uroviricota</taxon>
        <taxon>Caudoviricetes</taxon>
        <taxon>Herelleviridae</taxon>
        <taxon>Bastillevirinae</taxon>
        <taxon>Nitunavirus</taxon>
        <taxon>Nitunavirus SPG24</taxon>
    </lineage>
</organism>
<protein>
    <submittedName>
        <fullName evidence="1">Uncharacterized protein</fullName>
    </submittedName>
</protein>
<evidence type="ECO:0000313" key="1">
    <source>
        <dbReference type="EMBL" id="BAO79560.1"/>
    </source>
</evidence>
<dbReference type="EMBL" id="AB930182">
    <property type="protein sequence ID" value="BAO79560.1"/>
    <property type="molecule type" value="Genomic_DNA"/>
</dbReference>
<name>A0A024FSA9_9CAUD</name>